<comment type="caution">
    <text evidence="8">The sequence shown here is derived from an EMBL/GenBank/DDBJ whole genome shotgun (WGS) entry which is preliminary data.</text>
</comment>
<organism evidence="8 9">
    <name type="scientific">Nematocida ausubeli (strain ATCC PRA-371 / ERTm2)</name>
    <name type="common">Nematode killer fungus</name>
    <dbReference type="NCBI Taxonomy" id="1913371"/>
    <lineage>
        <taxon>Eukaryota</taxon>
        <taxon>Fungi</taxon>
        <taxon>Fungi incertae sedis</taxon>
        <taxon>Microsporidia</taxon>
        <taxon>Nematocida</taxon>
    </lineage>
</organism>
<sequence>MEDQFIIRPPESIRRKVSEDVKKGLIHKLVIKMVGAKEGTLTYENKTYRGIIIDLPCIIESHKTLDNRQFIKIADISKMFIFTDKDIDLSELEKESISGITPPMKYVKTRRFRKRLTKAPIVEEIENEVAALLEKDKEAIRVDVQILNKDGSEEEEEDTSSLAAEIELNLLESEKNVQATIEVEIDSNTEERREKERLIQEIMDKIKEKKEQVERITNPILKKRFYESIQQLEKEKDEIQKELDRMDNK</sequence>
<keyword evidence="4" id="KW-0804">Transcription</keyword>
<feature type="coiled-coil region" evidence="6">
    <location>
        <begin position="185"/>
        <end position="249"/>
    </location>
</feature>
<dbReference type="HOGENOM" id="CLU_069947_0_0_1"/>
<evidence type="ECO:0000313" key="9">
    <source>
        <dbReference type="Proteomes" id="UP000054524"/>
    </source>
</evidence>
<dbReference type="Proteomes" id="UP000054524">
    <property type="component" value="Unassembled WGS sequence"/>
</dbReference>
<proteinExistence type="inferred from homology"/>
<dbReference type="OrthoDB" id="153872at2759"/>
<evidence type="ECO:0000256" key="1">
    <source>
        <dbReference type="ARBA" id="ARBA00004123"/>
    </source>
</evidence>
<evidence type="ECO:0000256" key="4">
    <source>
        <dbReference type="ARBA" id="ARBA00023163"/>
    </source>
</evidence>
<dbReference type="PANTHER" id="PTHR12228">
    <property type="entry name" value="TRANSCRIPTION INITIATION FACTOR TFIID 55 KD SUBUNIT-RELATED"/>
    <property type="match status" value="1"/>
</dbReference>
<evidence type="ECO:0000256" key="2">
    <source>
        <dbReference type="ARBA" id="ARBA00009368"/>
    </source>
</evidence>
<reference evidence="8 9" key="1">
    <citation type="journal article" date="2014" name="Genome Announc.">
        <title>Genome Sequence of the Microsporidian Species Nematocida sp1 Strain ERTm6 (ATCC PRA-372).</title>
        <authorList>
            <person name="Bakowski M.A."/>
            <person name="Priest M."/>
            <person name="Young S."/>
            <person name="Cuomo C.A."/>
            <person name="Troemel E.R."/>
        </authorList>
    </citation>
    <scope>NUCLEOTIDE SEQUENCE [LARGE SCALE GENOMIC DNA]</scope>
    <source>
        <strain evidence="8 9">ERTm6</strain>
    </source>
</reference>
<dbReference type="SMART" id="SM01370">
    <property type="entry name" value="TAFII55_N"/>
    <property type="match status" value="1"/>
</dbReference>
<dbReference type="EMBL" id="AKIJ01000001">
    <property type="protein sequence ID" value="KFG27307.1"/>
    <property type="molecule type" value="Genomic_DNA"/>
</dbReference>
<dbReference type="CDD" id="cd08047">
    <property type="entry name" value="TAF7"/>
    <property type="match status" value="1"/>
</dbReference>
<gene>
    <name evidence="8" type="ORF">NESG_00385</name>
</gene>
<keyword evidence="3" id="KW-0805">Transcription regulation</keyword>
<dbReference type="PANTHER" id="PTHR12228:SF0">
    <property type="entry name" value="TATA-BOX BINDING PROTEIN ASSOCIATED FACTOR 7"/>
    <property type="match status" value="1"/>
</dbReference>
<evidence type="ECO:0000259" key="7">
    <source>
        <dbReference type="SMART" id="SM01370"/>
    </source>
</evidence>
<dbReference type="GeneID" id="77675358"/>
<dbReference type="RefSeq" id="XP_052905862.1">
    <property type="nucleotide sequence ID" value="XM_053048037.1"/>
</dbReference>
<dbReference type="GO" id="GO:0051123">
    <property type="term" value="P:RNA polymerase II preinitiation complex assembly"/>
    <property type="evidence" value="ECO:0007669"/>
    <property type="project" value="TreeGrafter"/>
</dbReference>
<evidence type="ECO:0000256" key="5">
    <source>
        <dbReference type="ARBA" id="ARBA00023242"/>
    </source>
</evidence>
<keyword evidence="5" id="KW-0539">Nucleus</keyword>
<accession>A0A086J589</accession>
<feature type="domain" description="TAFII55 protein conserved region" evidence="7">
    <location>
        <begin position="1"/>
        <end position="141"/>
    </location>
</feature>
<keyword evidence="6" id="KW-0175">Coiled coil</keyword>
<dbReference type="Pfam" id="PF04658">
    <property type="entry name" value="TAFII55_N"/>
    <property type="match status" value="1"/>
</dbReference>
<evidence type="ECO:0000313" key="8">
    <source>
        <dbReference type="EMBL" id="KFG27307.1"/>
    </source>
</evidence>
<comment type="similarity">
    <text evidence="2">Belongs to the TAF7 family.</text>
</comment>
<dbReference type="GO" id="GO:0016251">
    <property type="term" value="F:RNA polymerase II general transcription initiation factor activity"/>
    <property type="evidence" value="ECO:0007669"/>
    <property type="project" value="TreeGrafter"/>
</dbReference>
<dbReference type="InterPro" id="IPR037817">
    <property type="entry name" value="TAF7"/>
</dbReference>
<protein>
    <recommendedName>
        <fullName evidence="7">TAFII55 protein conserved region domain-containing protein</fullName>
    </recommendedName>
</protein>
<dbReference type="AlphaFoldDB" id="A0A086J589"/>
<dbReference type="GO" id="GO:0005669">
    <property type="term" value="C:transcription factor TFIID complex"/>
    <property type="evidence" value="ECO:0007669"/>
    <property type="project" value="InterPro"/>
</dbReference>
<name>A0A086J589_NEMA1</name>
<keyword evidence="9" id="KW-1185">Reference proteome</keyword>
<evidence type="ECO:0000256" key="6">
    <source>
        <dbReference type="SAM" id="Coils"/>
    </source>
</evidence>
<comment type="subcellular location">
    <subcellularLocation>
        <location evidence="1">Nucleus</location>
    </subcellularLocation>
</comment>
<dbReference type="InterPro" id="IPR006751">
    <property type="entry name" value="TAFII55_prot_cons_reg"/>
</dbReference>
<evidence type="ECO:0000256" key="3">
    <source>
        <dbReference type="ARBA" id="ARBA00023015"/>
    </source>
</evidence>